<dbReference type="AlphaFoldDB" id="L7FL33"/>
<dbReference type="Gene3D" id="3.80.10.10">
    <property type="entry name" value="Ribonuclease Inhibitor"/>
    <property type="match status" value="3"/>
</dbReference>
<dbReference type="Proteomes" id="UP000014680">
    <property type="component" value="Unassembled WGS sequence"/>
</dbReference>
<dbReference type="PANTHER" id="PTHR45661:SF3">
    <property type="entry name" value="IG-LIKE DOMAIN-CONTAINING PROTEIN"/>
    <property type="match status" value="1"/>
</dbReference>
<reference evidence="1 2" key="1">
    <citation type="submission" date="2012-10" db="EMBL/GenBank/DDBJ databases">
        <authorList>
            <person name="Zafar N."/>
            <person name="Inman J."/>
            <person name="Hall N."/>
            <person name="Lorenzi H."/>
            <person name="Caler E."/>
        </authorList>
    </citation>
    <scope>NUCLEOTIDE SEQUENCE [LARGE SCALE GENOMIC DNA]</scope>
    <source>
        <strain evidence="1 2">IP1</strain>
    </source>
</reference>
<dbReference type="VEuPathDB" id="AmoebaDB:EIN_145650"/>
<evidence type="ECO:0000313" key="2">
    <source>
        <dbReference type="Proteomes" id="UP000014680"/>
    </source>
</evidence>
<organism evidence="1 2">
    <name type="scientific">Entamoeba invadens IP1</name>
    <dbReference type="NCBI Taxonomy" id="370355"/>
    <lineage>
        <taxon>Eukaryota</taxon>
        <taxon>Amoebozoa</taxon>
        <taxon>Evosea</taxon>
        <taxon>Archamoebae</taxon>
        <taxon>Mastigamoebida</taxon>
        <taxon>Entamoebidae</taxon>
        <taxon>Entamoeba</taxon>
    </lineage>
</organism>
<evidence type="ECO:0000313" key="1">
    <source>
        <dbReference type="EMBL" id="ELP87591.1"/>
    </source>
</evidence>
<dbReference type="InterPro" id="IPR026906">
    <property type="entry name" value="LRR_5"/>
</dbReference>
<sequence length="627" mass="72448">MCIQLDKYHMMVCVKYFNTIDDFISFAQVNKKCKEVLSMFFYNPLPIKSTKIFDNMTYQILYNSNDTAVPHVEKFINFKVDYEQYLNDKKFNLKFKKVCLGSSSFTKRLNELLQKDPKYNIPKEVNLLKESCFANQINLTQVVLTNSIKIIPQYCFHNCQKLKNISLPLSVKKICYGAFFNCVSLTTFLIPNTVVVSETIFNENNSISTLILYPDTNITDYFFSNFKMLNSLIFRGSNKITQIVPFRFQEVVNRECSNVTLENNDLQRLYSLGFAHKLSGKMVSCSIPSKVNSLYQQAFMNCNFLCNIHLSDNITSLGQACFRGCNSLVLLILPQKLVELQNCCFQNCTKLTHVKVPDTVTCIGSNCFENCALRTFDFPSQTNRVSNDCFRNCTKLESIAFKNSTHNFSYCCAKGATNLTQIFVQNTNENAQTFKDEGYFVKQLLINGGMQNLFYCFDRSNFEEYKSLYPAYTRSGEIVKLVLKNLEKLERKCFTDCPLEYIDLDGTIVTIPRMCFTLNRLTSIKLGDSVKTIEAYAFKGNYELKTIEMPKNLEVVQRDAFEHCTQLEKVVFNDKVKYLGRRAFYYCKSLKEVIYPKIIERCHESTFDFSGINKDCVLKMVKVISDK</sequence>
<dbReference type="GeneID" id="14886612"/>
<dbReference type="Pfam" id="PF13306">
    <property type="entry name" value="LRR_5"/>
    <property type="match status" value="3"/>
</dbReference>
<dbReference type="EMBL" id="KB206843">
    <property type="protein sequence ID" value="ELP87591.1"/>
    <property type="molecule type" value="Genomic_DNA"/>
</dbReference>
<evidence type="ECO:0008006" key="3">
    <source>
        <dbReference type="Google" id="ProtNLM"/>
    </source>
</evidence>
<dbReference type="SUPFAM" id="SSF52058">
    <property type="entry name" value="L domain-like"/>
    <property type="match status" value="2"/>
</dbReference>
<dbReference type="OrthoDB" id="28467at2759"/>
<proteinExistence type="predicted"/>
<gene>
    <name evidence="1" type="ORF">EIN_145650</name>
</gene>
<dbReference type="RefSeq" id="XP_004254362.1">
    <property type="nucleotide sequence ID" value="XM_004254314.1"/>
</dbReference>
<dbReference type="KEGG" id="eiv:EIN_145650"/>
<dbReference type="InterPro" id="IPR032675">
    <property type="entry name" value="LRR_dom_sf"/>
</dbReference>
<accession>L7FL33</accession>
<dbReference type="PANTHER" id="PTHR45661">
    <property type="entry name" value="SURFACE ANTIGEN"/>
    <property type="match status" value="1"/>
</dbReference>
<dbReference type="InterPro" id="IPR053139">
    <property type="entry name" value="Surface_bspA-like"/>
</dbReference>
<protein>
    <recommendedName>
        <fullName evidence="3">Leucine rich repeat containing protein BspA family protein</fullName>
    </recommendedName>
</protein>
<name>L7FL33_ENTIV</name>
<keyword evidence="2" id="KW-1185">Reference proteome</keyword>